<dbReference type="STRING" id="1760988.SAMN02949497_2874"/>
<comment type="pathway">
    <text evidence="1">Nucleotide-sugar biosynthesis; GDP-alpha-D-mannose biosynthesis; GDP-alpha-D-mannose from alpha-D-mannose 1-phosphate (GTP route): step 1/1.</text>
</comment>
<dbReference type="PANTHER" id="PTHR46390:SF1">
    <property type="entry name" value="MANNOSE-1-PHOSPHATE GUANYLYLTRANSFERASE"/>
    <property type="match status" value="1"/>
</dbReference>
<dbReference type="RefSeq" id="WP_125468946.1">
    <property type="nucleotide sequence ID" value="NZ_FXAM01000001.1"/>
</dbReference>
<keyword evidence="6" id="KW-0547">Nucleotide-binding</keyword>
<feature type="domain" description="MannoseP isomerase/GMP-like beta-helix" evidence="12">
    <location>
        <begin position="315"/>
        <end position="363"/>
    </location>
</feature>
<dbReference type="InterPro" id="IPR005835">
    <property type="entry name" value="NTP_transferase_dom"/>
</dbReference>
<dbReference type="AlphaFoldDB" id="A0A1Y6CXV6"/>
<dbReference type="GO" id="GO:0009298">
    <property type="term" value="P:GDP-mannose biosynthetic process"/>
    <property type="evidence" value="ECO:0007669"/>
    <property type="project" value="UniProtKB-UniPathway"/>
</dbReference>
<dbReference type="Gene3D" id="2.60.120.10">
    <property type="entry name" value="Jelly Rolls"/>
    <property type="match status" value="1"/>
</dbReference>
<dbReference type="PANTHER" id="PTHR46390">
    <property type="entry name" value="MANNOSE-1-PHOSPHATE GUANYLYLTRANSFERASE"/>
    <property type="match status" value="1"/>
</dbReference>
<evidence type="ECO:0000256" key="2">
    <source>
        <dbReference type="ARBA" id="ARBA00006115"/>
    </source>
</evidence>
<keyword evidence="14" id="KW-1185">Reference proteome</keyword>
<dbReference type="GO" id="GO:0005525">
    <property type="term" value="F:GTP binding"/>
    <property type="evidence" value="ECO:0007669"/>
    <property type="project" value="UniProtKB-KW"/>
</dbReference>
<evidence type="ECO:0000259" key="12">
    <source>
        <dbReference type="Pfam" id="PF22640"/>
    </source>
</evidence>
<dbReference type="SUPFAM" id="SSF53448">
    <property type="entry name" value="Nucleotide-diphospho-sugar transferases"/>
    <property type="match status" value="1"/>
</dbReference>
<evidence type="ECO:0000256" key="5">
    <source>
        <dbReference type="ARBA" id="ARBA00022695"/>
    </source>
</evidence>
<dbReference type="FunFam" id="3.90.550.10:FF:000046">
    <property type="entry name" value="Mannose-1-phosphate guanylyltransferase (GDP)"/>
    <property type="match status" value="1"/>
</dbReference>
<dbReference type="FunFam" id="2.60.120.10:FF:000032">
    <property type="entry name" value="Mannose-1-phosphate guanylyltransferase/mannose-6-phosphate isomerase"/>
    <property type="match status" value="1"/>
</dbReference>
<dbReference type="InterPro" id="IPR054566">
    <property type="entry name" value="ManC/GMP-like_b-helix"/>
</dbReference>
<gene>
    <name evidence="13" type="ORF">SAMN02949497_2874</name>
</gene>
<dbReference type="Pfam" id="PF00483">
    <property type="entry name" value="NTP_transferase"/>
    <property type="match status" value="1"/>
</dbReference>
<evidence type="ECO:0000256" key="8">
    <source>
        <dbReference type="ARBA" id="ARBA00047343"/>
    </source>
</evidence>
<evidence type="ECO:0000313" key="14">
    <source>
        <dbReference type="Proteomes" id="UP000192923"/>
    </source>
</evidence>
<evidence type="ECO:0000259" key="10">
    <source>
        <dbReference type="Pfam" id="PF00483"/>
    </source>
</evidence>
<dbReference type="InterPro" id="IPR001538">
    <property type="entry name" value="Man6P_isomerase-2_C"/>
</dbReference>
<dbReference type="InterPro" id="IPR014710">
    <property type="entry name" value="RmlC-like_jellyroll"/>
</dbReference>
<dbReference type="GO" id="GO:0000271">
    <property type="term" value="P:polysaccharide biosynthetic process"/>
    <property type="evidence" value="ECO:0007669"/>
    <property type="project" value="InterPro"/>
</dbReference>
<dbReference type="Proteomes" id="UP000192923">
    <property type="component" value="Unassembled WGS sequence"/>
</dbReference>
<comment type="catalytic activity">
    <reaction evidence="8">
        <text>alpha-D-mannose 1-phosphate + GTP + H(+) = GDP-alpha-D-mannose + diphosphate</text>
        <dbReference type="Rhea" id="RHEA:15229"/>
        <dbReference type="ChEBI" id="CHEBI:15378"/>
        <dbReference type="ChEBI" id="CHEBI:33019"/>
        <dbReference type="ChEBI" id="CHEBI:37565"/>
        <dbReference type="ChEBI" id="CHEBI:57527"/>
        <dbReference type="ChEBI" id="CHEBI:58409"/>
        <dbReference type="EC" id="2.7.7.13"/>
    </reaction>
</comment>
<dbReference type="OrthoDB" id="9806359at2"/>
<dbReference type="NCBIfam" id="TIGR01479">
    <property type="entry name" value="GMP_PMI"/>
    <property type="match status" value="1"/>
</dbReference>
<dbReference type="InterPro" id="IPR011051">
    <property type="entry name" value="RmlC_Cupin_sf"/>
</dbReference>
<organism evidence="13 14">
    <name type="scientific">Methylomagnum ishizawai</name>
    <dbReference type="NCBI Taxonomy" id="1760988"/>
    <lineage>
        <taxon>Bacteria</taxon>
        <taxon>Pseudomonadati</taxon>
        <taxon>Pseudomonadota</taxon>
        <taxon>Gammaproteobacteria</taxon>
        <taxon>Methylococcales</taxon>
        <taxon>Methylococcaceae</taxon>
        <taxon>Methylomagnum</taxon>
    </lineage>
</organism>
<dbReference type="GO" id="GO:0004475">
    <property type="term" value="F:mannose-1-phosphate guanylyltransferase (GTP) activity"/>
    <property type="evidence" value="ECO:0007669"/>
    <property type="project" value="UniProtKB-EC"/>
</dbReference>
<dbReference type="UniPathway" id="UPA00126">
    <property type="reaction ID" value="UER00930"/>
</dbReference>
<feature type="domain" description="Mannose-6-phosphate isomerase type II C-terminal" evidence="11">
    <location>
        <begin position="367"/>
        <end position="481"/>
    </location>
</feature>
<feature type="domain" description="Nucleotidyl transferase" evidence="10">
    <location>
        <begin position="7"/>
        <end position="301"/>
    </location>
</feature>
<dbReference type="CDD" id="cd02509">
    <property type="entry name" value="GDP-M1P_Guanylyltransferase"/>
    <property type="match status" value="1"/>
</dbReference>
<evidence type="ECO:0000256" key="6">
    <source>
        <dbReference type="ARBA" id="ARBA00022741"/>
    </source>
</evidence>
<evidence type="ECO:0000256" key="9">
    <source>
        <dbReference type="RuleBase" id="RU004190"/>
    </source>
</evidence>
<dbReference type="InterPro" id="IPR051161">
    <property type="entry name" value="Mannose-6P_isomerase_type2"/>
</dbReference>
<protein>
    <recommendedName>
        <fullName evidence="3">mannose-1-phosphate guanylyltransferase</fullName>
        <ecNumber evidence="3">2.7.7.13</ecNumber>
    </recommendedName>
</protein>
<evidence type="ECO:0000313" key="13">
    <source>
        <dbReference type="EMBL" id="SMF95509.1"/>
    </source>
</evidence>
<keyword evidence="5 13" id="KW-0548">Nucleotidyltransferase</keyword>
<dbReference type="GO" id="GO:0016853">
    <property type="term" value="F:isomerase activity"/>
    <property type="evidence" value="ECO:0007669"/>
    <property type="project" value="UniProtKB-KW"/>
</dbReference>
<proteinExistence type="inferred from homology"/>
<accession>A0A1Y6CXV6</accession>
<evidence type="ECO:0000256" key="3">
    <source>
        <dbReference type="ARBA" id="ARBA00012387"/>
    </source>
</evidence>
<dbReference type="InterPro" id="IPR049577">
    <property type="entry name" value="GMPP_N"/>
</dbReference>
<sequence length="488" mass="53651">MNIAIQAVVLSGGSGTRLWPFSRESYPKQFLSFTGSGTLFQDTVTRVVDWGAVDSGPFQVLPPLVVCNEMHRFLVAEQLRQLGLEKSPILLEPMGRNTAPALTLAALQAVEQGGNPVLLVLPSDHYVADLAGFQQRLAEAIKLAATGVIATFGIVPDKPETGFGYIHRGADLGGNAFVLGGFREKPDAATASEYLFSGEYFWNSGIFILRAQTWLEEIAAHRPDILEACAQAMALSKRDGDFIRADKAAFSRCPSDSIDYAVMERLAGFSPETPRAVVLPLDVGWSDLGSWPALTSVRPTDHDGNVMIGDVFIKDTHNSVLYSQSRFVAAVGITDVVVIETSDAVLVAHKDRAQDVKAITDHLKKTERSEHVFHAKVHRPWGNYESIGNGSRYQVKRLTIAPGGTLSLQLHHHRAEHWIVVKGTARVTRDEESFLLTENESTFIPLGVRHRLENPGAIPLEIIEVQSGSYLGEDDIVRFEDRYNRLES</sequence>
<evidence type="ECO:0000256" key="4">
    <source>
        <dbReference type="ARBA" id="ARBA00022679"/>
    </source>
</evidence>
<dbReference type="EC" id="2.7.7.13" evidence="3"/>
<dbReference type="InterPro" id="IPR029044">
    <property type="entry name" value="Nucleotide-diphossugar_trans"/>
</dbReference>
<dbReference type="Gene3D" id="3.90.550.10">
    <property type="entry name" value="Spore Coat Polysaccharide Biosynthesis Protein SpsA, Chain A"/>
    <property type="match status" value="1"/>
</dbReference>
<dbReference type="EMBL" id="FXAM01000001">
    <property type="protein sequence ID" value="SMF95509.1"/>
    <property type="molecule type" value="Genomic_DNA"/>
</dbReference>
<keyword evidence="7" id="KW-0342">GTP-binding</keyword>
<dbReference type="Pfam" id="PF22640">
    <property type="entry name" value="ManC_GMP_beta-helix"/>
    <property type="match status" value="1"/>
</dbReference>
<reference evidence="13 14" key="1">
    <citation type="submission" date="2016-12" db="EMBL/GenBank/DDBJ databases">
        <authorList>
            <person name="Song W.-J."/>
            <person name="Kurnit D.M."/>
        </authorList>
    </citation>
    <scope>NUCLEOTIDE SEQUENCE [LARGE SCALE GENOMIC DNA]</scope>
    <source>
        <strain evidence="13 14">175</strain>
    </source>
</reference>
<dbReference type="CDD" id="cd02213">
    <property type="entry name" value="cupin_PMI_typeII_C"/>
    <property type="match status" value="1"/>
</dbReference>
<evidence type="ECO:0000259" key="11">
    <source>
        <dbReference type="Pfam" id="PF01050"/>
    </source>
</evidence>
<evidence type="ECO:0000256" key="7">
    <source>
        <dbReference type="ARBA" id="ARBA00023134"/>
    </source>
</evidence>
<keyword evidence="13" id="KW-0413">Isomerase</keyword>
<comment type="similarity">
    <text evidence="2 9">Belongs to the mannose-6-phosphate isomerase type 2 family.</text>
</comment>
<dbReference type="SUPFAM" id="SSF51182">
    <property type="entry name" value="RmlC-like cupins"/>
    <property type="match status" value="1"/>
</dbReference>
<dbReference type="Pfam" id="PF01050">
    <property type="entry name" value="MannoseP_isomer"/>
    <property type="match status" value="1"/>
</dbReference>
<dbReference type="InterPro" id="IPR006375">
    <property type="entry name" value="Man1P_GuaTrfase/Man6P_Isoase"/>
</dbReference>
<evidence type="ECO:0000256" key="1">
    <source>
        <dbReference type="ARBA" id="ARBA00004823"/>
    </source>
</evidence>
<name>A0A1Y6CXV6_9GAMM</name>
<keyword evidence="4 13" id="KW-0808">Transferase</keyword>